<dbReference type="AlphaFoldDB" id="A0A0B1SB55"/>
<gene>
    <name evidence="1" type="ORF">OESDEN_19208</name>
</gene>
<evidence type="ECO:0000313" key="1">
    <source>
        <dbReference type="EMBL" id="KHJ81106.1"/>
    </source>
</evidence>
<accession>A0A0B1SB55</accession>
<reference evidence="1 2" key="1">
    <citation type="submission" date="2014-03" db="EMBL/GenBank/DDBJ databases">
        <title>Draft genome of the hookworm Oesophagostomum dentatum.</title>
        <authorList>
            <person name="Mitreva M."/>
        </authorList>
    </citation>
    <scope>NUCLEOTIDE SEQUENCE [LARGE SCALE GENOMIC DNA]</scope>
    <source>
        <strain evidence="1 2">OD-Hann</strain>
    </source>
</reference>
<protein>
    <submittedName>
        <fullName evidence="1">Uncharacterized protein</fullName>
    </submittedName>
</protein>
<organism evidence="1 2">
    <name type="scientific">Oesophagostomum dentatum</name>
    <name type="common">Nodular worm</name>
    <dbReference type="NCBI Taxonomy" id="61180"/>
    <lineage>
        <taxon>Eukaryota</taxon>
        <taxon>Metazoa</taxon>
        <taxon>Ecdysozoa</taxon>
        <taxon>Nematoda</taxon>
        <taxon>Chromadorea</taxon>
        <taxon>Rhabditida</taxon>
        <taxon>Rhabditina</taxon>
        <taxon>Rhabditomorpha</taxon>
        <taxon>Strongyloidea</taxon>
        <taxon>Strongylidae</taxon>
        <taxon>Oesophagostomum</taxon>
    </lineage>
</organism>
<keyword evidence="2" id="KW-1185">Reference proteome</keyword>
<sequence length="41" mass="5086">MMRTLPRTILKHCFRCAWHMGRNSWTMPITKPLIFHFDFTY</sequence>
<name>A0A0B1SB55_OESDE</name>
<proteinExistence type="predicted"/>
<dbReference type="Proteomes" id="UP000053660">
    <property type="component" value="Unassembled WGS sequence"/>
</dbReference>
<evidence type="ECO:0000313" key="2">
    <source>
        <dbReference type="Proteomes" id="UP000053660"/>
    </source>
</evidence>
<dbReference type="EMBL" id="KN594063">
    <property type="protein sequence ID" value="KHJ81106.1"/>
    <property type="molecule type" value="Genomic_DNA"/>
</dbReference>